<dbReference type="AlphaFoldDB" id="A0AAD6IUT3"/>
<evidence type="ECO:0000313" key="4">
    <source>
        <dbReference type="EMBL" id="KAJ6258409.1"/>
    </source>
</evidence>
<organism evidence="4 5">
    <name type="scientific">Drechslerella dactyloides</name>
    <name type="common">Nematode-trapping fungus</name>
    <name type="synonym">Arthrobotrys dactyloides</name>
    <dbReference type="NCBI Taxonomy" id="74499"/>
    <lineage>
        <taxon>Eukaryota</taxon>
        <taxon>Fungi</taxon>
        <taxon>Dikarya</taxon>
        <taxon>Ascomycota</taxon>
        <taxon>Pezizomycotina</taxon>
        <taxon>Orbiliomycetes</taxon>
        <taxon>Orbiliales</taxon>
        <taxon>Orbiliaceae</taxon>
        <taxon>Drechslerella</taxon>
    </lineage>
</organism>
<keyword evidence="5" id="KW-1185">Reference proteome</keyword>
<feature type="region of interest" description="Disordered" evidence="2">
    <location>
        <begin position="261"/>
        <end position="299"/>
    </location>
</feature>
<sequence>MDDRHDHQAAGSEGEYTAMGGQWVGLGQADCGQPTAPPSEFGMYGFVDTTPQLPVEPPYRLPGGGAGGHSFYSTFTHWPVASGAQVLEPITAITIPSVTSTAPSRRTSGASNHGTGSSRRTLTDADRRRMCLYHEQHPHVKQTEIGAMFGVERSTVSKVLRQREKYLYPDDGPKQTAKRPKGKCPDFDRALANWAKNEKKKGRMLTDEMIREKANFFAQSCGVNDGQFKLNLDKFKLKNDLTTLSDGDIVQDMDRIRSQLTTPLHSRHSSFSREGSLNSSSQDSHARGEAEYRHGSMSSGFETPVVISPGLTTPISPFFPPTDQLLFPAGQLPPIQQQSRPRSHTIPSGLLESVYISPPPSASESLSPKQMHPIHLMGTNLANTTIPEETADALHEQSNGGGGGGAAGGNAAAAAAAAAFHIARGRSLTVPSQEEATRALEVVMTFLKQNPTTEPTDFATVEKLMDRIGSSAESAMQTDSSPPSFVASPSGMIREGTATASCN</sequence>
<feature type="compositionally biased region" description="Polar residues" evidence="2">
    <location>
        <begin position="98"/>
        <end position="120"/>
    </location>
</feature>
<dbReference type="Pfam" id="PF03221">
    <property type="entry name" value="HTH_Tnp_Tc5"/>
    <property type="match status" value="1"/>
</dbReference>
<gene>
    <name evidence="4" type="ORF">Dda_6449</name>
</gene>
<feature type="region of interest" description="Disordered" evidence="2">
    <location>
        <begin position="98"/>
        <end position="124"/>
    </location>
</feature>
<protein>
    <recommendedName>
        <fullName evidence="3">HTH CENPB-type domain-containing protein</fullName>
    </recommendedName>
</protein>
<dbReference type="InterPro" id="IPR050863">
    <property type="entry name" value="CenT-Element_Derived"/>
</dbReference>
<feature type="domain" description="HTH CENPB-type" evidence="3">
    <location>
        <begin position="175"/>
        <end position="245"/>
    </location>
</feature>
<dbReference type="SMART" id="SM00674">
    <property type="entry name" value="CENPB"/>
    <property type="match status" value="1"/>
</dbReference>
<dbReference type="GO" id="GO:0003677">
    <property type="term" value="F:DNA binding"/>
    <property type="evidence" value="ECO:0007669"/>
    <property type="project" value="UniProtKB-KW"/>
</dbReference>
<dbReference type="PANTHER" id="PTHR19303">
    <property type="entry name" value="TRANSPOSON"/>
    <property type="match status" value="1"/>
</dbReference>
<feature type="compositionally biased region" description="Basic and acidic residues" evidence="2">
    <location>
        <begin position="284"/>
        <end position="294"/>
    </location>
</feature>
<dbReference type="InterPro" id="IPR006600">
    <property type="entry name" value="HTH_CenpB_DNA-bd_dom"/>
</dbReference>
<dbReference type="Proteomes" id="UP001221413">
    <property type="component" value="Unassembled WGS sequence"/>
</dbReference>
<feature type="compositionally biased region" description="Polar residues" evidence="2">
    <location>
        <begin position="471"/>
        <end position="483"/>
    </location>
</feature>
<dbReference type="PROSITE" id="PS51253">
    <property type="entry name" value="HTH_CENPB"/>
    <property type="match status" value="1"/>
</dbReference>
<evidence type="ECO:0000313" key="5">
    <source>
        <dbReference type="Proteomes" id="UP001221413"/>
    </source>
</evidence>
<evidence type="ECO:0000256" key="2">
    <source>
        <dbReference type="SAM" id="MobiDB-lite"/>
    </source>
</evidence>
<comment type="caution">
    <text evidence="4">The sequence shown here is derived from an EMBL/GenBank/DDBJ whole genome shotgun (WGS) entry which is preliminary data.</text>
</comment>
<evidence type="ECO:0000259" key="3">
    <source>
        <dbReference type="PROSITE" id="PS51253"/>
    </source>
</evidence>
<feature type="compositionally biased region" description="Polar residues" evidence="2">
    <location>
        <begin position="272"/>
        <end position="283"/>
    </location>
</feature>
<evidence type="ECO:0000256" key="1">
    <source>
        <dbReference type="ARBA" id="ARBA00023125"/>
    </source>
</evidence>
<reference evidence="4" key="1">
    <citation type="submission" date="2023-01" db="EMBL/GenBank/DDBJ databases">
        <title>The chitinases involved in constricting ring structure development in the nematode-trapping fungus Drechslerella dactyloides.</title>
        <authorList>
            <person name="Wang R."/>
            <person name="Zhang L."/>
            <person name="Tang P."/>
            <person name="Li S."/>
            <person name="Liang L."/>
        </authorList>
    </citation>
    <scope>NUCLEOTIDE SEQUENCE</scope>
    <source>
        <strain evidence="4">YMF1.00031</strain>
    </source>
</reference>
<proteinExistence type="predicted"/>
<feature type="region of interest" description="Disordered" evidence="2">
    <location>
        <begin position="470"/>
        <end position="503"/>
    </location>
</feature>
<dbReference type="EMBL" id="JAQGDS010000008">
    <property type="protein sequence ID" value="KAJ6258409.1"/>
    <property type="molecule type" value="Genomic_DNA"/>
</dbReference>
<dbReference type="SUPFAM" id="SSF46689">
    <property type="entry name" value="Homeodomain-like"/>
    <property type="match status" value="2"/>
</dbReference>
<accession>A0AAD6IUT3</accession>
<dbReference type="InterPro" id="IPR009057">
    <property type="entry name" value="Homeodomain-like_sf"/>
</dbReference>
<keyword evidence="1" id="KW-0238">DNA-binding</keyword>
<dbReference type="Gene3D" id="1.10.10.60">
    <property type="entry name" value="Homeodomain-like"/>
    <property type="match status" value="2"/>
</dbReference>
<dbReference type="PANTHER" id="PTHR19303:SF70">
    <property type="entry name" value="HTH CENPB-TYPE DOMAIN-CONTAINING PROTEIN"/>
    <property type="match status" value="1"/>
</dbReference>
<name>A0AAD6IUT3_DREDA</name>
<dbReference type="GO" id="GO:0005634">
    <property type="term" value="C:nucleus"/>
    <property type="evidence" value="ECO:0007669"/>
    <property type="project" value="TreeGrafter"/>
</dbReference>